<dbReference type="GO" id="GO:0015386">
    <property type="term" value="F:potassium:proton antiporter activity"/>
    <property type="evidence" value="ECO:0007669"/>
    <property type="project" value="TreeGrafter"/>
</dbReference>
<dbReference type="EMBL" id="JPWA01000001">
    <property type="protein sequence ID" value="RCK07719.1"/>
    <property type="molecule type" value="Genomic_DNA"/>
</dbReference>
<evidence type="ECO:0000256" key="7">
    <source>
        <dbReference type="ARBA" id="ARBA00022989"/>
    </source>
</evidence>
<evidence type="ECO:0000256" key="9">
    <source>
        <dbReference type="ARBA" id="ARBA00023065"/>
    </source>
</evidence>
<evidence type="ECO:0000259" key="13">
    <source>
        <dbReference type="Pfam" id="PF00999"/>
    </source>
</evidence>
<accession>A0A367UHS4</accession>
<feature type="transmembrane region" description="Helical" evidence="12">
    <location>
        <begin position="238"/>
        <end position="263"/>
    </location>
</feature>
<keyword evidence="15" id="KW-1185">Reference proteome</keyword>
<keyword evidence="10 12" id="KW-0472">Membrane</keyword>
<dbReference type="PANTHER" id="PTHR10110:SF195">
    <property type="entry name" value="NA(+)_H(+) ANTIPORTER NHAS2"/>
    <property type="match status" value="1"/>
</dbReference>
<evidence type="ECO:0000256" key="6">
    <source>
        <dbReference type="ARBA" id="ARBA00022692"/>
    </source>
</evidence>
<evidence type="ECO:0000256" key="3">
    <source>
        <dbReference type="ARBA" id="ARBA00022448"/>
    </source>
</evidence>
<evidence type="ECO:0000256" key="12">
    <source>
        <dbReference type="SAM" id="Phobius"/>
    </source>
</evidence>
<name>A0A367UHS4_9PROT</name>
<feature type="transmembrane region" description="Helical" evidence="12">
    <location>
        <begin position="23"/>
        <end position="41"/>
    </location>
</feature>
<feature type="transmembrane region" description="Helical" evidence="12">
    <location>
        <begin position="352"/>
        <end position="371"/>
    </location>
</feature>
<evidence type="ECO:0000256" key="5">
    <source>
        <dbReference type="ARBA" id="ARBA00022475"/>
    </source>
</evidence>
<feature type="transmembrane region" description="Helical" evidence="12">
    <location>
        <begin position="166"/>
        <end position="185"/>
    </location>
</feature>
<evidence type="ECO:0000313" key="14">
    <source>
        <dbReference type="EMBL" id="RCK07719.1"/>
    </source>
</evidence>
<keyword evidence="5" id="KW-1003">Cell membrane</keyword>
<dbReference type="InterPro" id="IPR006153">
    <property type="entry name" value="Cation/H_exchanger_TM"/>
</dbReference>
<proteinExistence type="inferred from homology"/>
<keyword evidence="6 12" id="KW-0812">Transmembrane</keyword>
<dbReference type="GO" id="GO:0098719">
    <property type="term" value="P:sodium ion import across plasma membrane"/>
    <property type="evidence" value="ECO:0007669"/>
    <property type="project" value="TreeGrafter"/>
</dbReference>
<evidence type="ECO:0000256" key="11">
    <source>
        <dbReference type="ARBA" id="ARBA00023201"/>
    </source>
</evidence>
<feature type="transmembrane region" description="Helical" evidence="12">
    <location>
        <begin position="91"/>
        <end position="116"/>
    </location>
</feature>
<dbReference type="GO" id="GO:0051453">
    <property type="term" value="P:regulation of intracellular pH"/>
    <property type="evidence" value="ECO:0007669"/>
    <property type="project" value="TreeGrafter"/>
</dbReference>
<dbReference type="PANTHER" id="PTHR10110">
    <property type="entry name" value="SODIUM/HYDROGEN EXCHANGER"/>
    <property type="match status" value="1"/>
</dbReference>
<sequence length="419" mass="45001">MLFLAVVTIGWLNERFLKLQNEIGLLLVALIATSSVGALDVVNPHWTIWENLQEFTTSIDFYAVVMVWMLPFLLFGDALHTSVGPLLARKWTIALLALVGTLLTTAIIGTSMWYVLNNWLGVELPFLTALVFGAIVSPTDPIAVIAILKKHAVPETLEAKVAGESLFNDGIGVVVFVVLVQIAFAKEASISPAHIAELFFVEAIGGIVLGGILGYGAYRWTKTSNQHNWEVLLTVTLVFVLSSFARVLHVSAPLGSVIAGLFIGNHGQKYGMVENTRLYLHKFWEVVHTGLIGMLFLLIGVEVFAIDHGTTALLATGIAIVVALVARFIVVAGVLGTLSIGSHQYTPGAIPVLTWGGVHGGISVALALALPENPFKQLLLTMAYGVVVFSIVVQGLTMDRVIKRFVPQSSASSKGNTDV</sequence>
<dbReference type="AlphaFoldDB" id="A0A367UHS4"/>
<keyword evidence="3" id="KW-0813">Transport</keyword>
<dbReference type="Gene3D" id="6.10.140.1330">
    <property type="match status" value="1"/>
</dbReference>
<dbReference type="GO" id="GO:0005886">
    <property type="term" value="C:plasma membrane"/>
    <property type="evidence" value="ECO:0007669"/>
    <property type="project" value="UniProtKB-SubCell"/>
</dbReference>
<feature type="transmembrane region" description="Helical" evidence="12">
    <location>
        <begin position="197"/>
        <end position="218"/>
    </location>
</feature>
<evidence type="ECO:0000256" key="1">
    <source>
        <dbReference type="ARBA" id="ARBA00004651"/>
    </source>
</evidence>
<protein>
    <recommendedName>
        <fullName evidence="13">Cation/H+ exchanger transmembrane domain-containing protein</fullName>
    </recommendedName>
</protein>
<gene>
    <name evidence="14" type="ORF">TH5_01225</name>
</gene>
<keyword evidence="4" id="KW-0050">Antiport</keyword>
<evidence type="ECO:0000256" key="4">
    <source>
        <dbReference type="ARBA" id="ARBA00022449"/>
    </source>
</evidence>
<dbReference type="GO" id="GO:0015385">
    <property type="term" value="F:sodium:proton antiporter activity"/>
    <property type="evidence" value="ECO:0007669"/>
    <property type="project" value="InterPro"/>
</dbReference>
<comment type="subcellular location">
    <subcellularLocation>
        <location evidence="1">Cell membrane</location>
        <topology evidence="1">Multi-pass membrane protein</topology>
    </subcellularLocation>
</comment>
<evidence type="ECO:0000313" key="15">
    <source>
        <dbReference type="Proteomes" id="UP000252419"/>
    </source>
</evidence>
<keyword evidence="7 12" id="KW-1133">Transmembrane helix</keyword>
<dbReference type="Pfam" id="PF00999">
    <property type="entry name" value="Na_H_Exchanger"/>
    <property type="match status" value="1"/>
</dbReference>
<reference evidence="14 15" key="1">
    <citation type="submission" date="2014-07" db="EMBL/GenBank/DDBJ databases">
        <title>Draft genome sequence of Thalassospira xianhensis P-4 (MCCC 1A02616).</title>
        <authorList>
            <person name="Lai Q."/>
            <person name="Shao Z."/>
        </authorList>
    </citation>
    <scope>NUCLEOTIDE SEQUENCE [LARGE SCALE GENOMIC DNA]</scope>
    <source>
        <strain evidence="14 15">MCCC 1A02616</strain>
    </source>
</reference>
<feature type="transmembrane region" description="Helical" evidence="12">
    <location>
        <begin position="61"/>
        <end position="79"/>
    </location>
</feature>
<keyword evidence="9" id="KW-0406">Ion transport</keyword>
<comment type="caution">
    <text evidence="14">The sequence shown here is derived from an EMBL/GenBank/DDBJ whole genome shotgun (WGS) entry which is preliminary data.</text>
</comment>
<evidence type="ECO:0000256" key="2">
    <source>
        <dbReference type="ARBA" id="ARBA00007367"/>
    </source>
</evidence>
<evidence type="ECO:0000256" key="8">
    <source>
        <dbReference type="ARBA" id="ARBA00023053"/>
    </source>
</evidence>
<keyword evidence="11" id="KW-0739">Sodium transport</keyword>
<feature type="transmembrane region" description="Helical" evidence="12">
    <location>
        <begin position="283"/>
        <end position="306"/>
    </location>
</feature>
<feature type="domain" description="Cation/H+ exchanger transmembrane" evidence="13">
    <location>
        <begin position="9"/>
        <end position="402"/>
    </location>
</feature>
<dbReference type="InterPro" id="IPR018422">
    <property type="entry name" value="Cation/H_exchanger_CPA1"/>
</dbReference>
<keyword evidence="8" id="KW-0915">Sodium</keyword>
<organism evidence="14 15">
    <name type="scientific">Thalassospira xianhensis MCCC 1A02616</name>
    <dbReference type="NCBI Taxonomy" id="1177929"/>
    <lineage>
        <taxon>Bacteria</taxon>
        <taxon>Pseudomonadati</taxon>
        <taxon>Pseudomonadota</taxon>
        <taxon>Alphaproteobacteria</taxon>
        <taxon>Rhodospirillales</taxon>
        <taxon>Thalassospiraceae</taxon>
        <taxon>Thalassospira</taxon>
    </lineage>
</organism>
<feature type="transmembrane region" description="Helical" evidence="12">
    <location>
        <begin position="377"/>
        <end position="396"/>
    </location>
</feature>
<dbReference type="Proteomes" id="UP000252419">
    <property type="component" value="Unassembled WGS sequence"/>
</dbReference>
<evidence type="ECO:0000256" key="10">
    <source>
        <dbReference type="ARBA" id="ARBA00023136"/>
    </source>
</evidence>
<comment type="similarity">
    <text evidence="2">Belongs to the monovalent cation:proton antiporter 1 (CPA1) transporter (TC 2.A.36) family.</text>
</comment>
<feature type="transmembrane region" description="Helical" evidence="12">
    <location>
        <begin position="312"/>
        <end position="340"/>
    </location>
</feature>